<evidence type="ECO:0000259" key="1">
    <source>
        <dbReference type="Pfam" id="PF00534"/>
    </source>
</evidence>
<dbReference type="PANTHER" id="PTHR45947">
    <property type="entry name" value="SULFOQUINOVOSYL TRANSFERASE SQD2"/>
    <property type="match status" value="1"/>
</dbReference>
<dbReference type="AlphaFoldDB" id="A0AAD0PGN6"/>
<dbReference type="EMBL" id="CP030750">
    <property type="protein sequence ID" value="AXA27050.1"/>
    <property type="molecule type" value="Genomic_DNA"/>
</dbReference>
<evidence type="ECO:0000313" key="3">
    <source>
        <dbReference type="Proteomes" id="UP000251617"/>
    </source>
</evidence>
<dbReference type="InterPro" id="IPR001296">
    <property type="entry name" value="Glyco_trans_1"/>
</dbReference>
<dbReference type="Pfam" id="PF00534">
    <property type="entry name" value="Glycos_transf_1"/>
    <property type="match status" value="1"/>
</dbReference>
<dbReference type="Gene3D" id="3.40.50.2000">
    <property type="entry name" value="Glycogen Phosphorylase B"/>
    <property type="match status" value="2"/>
</dbReference>
<dbReference type="SUPFAM" id="SSF53756">
    <property type="entry name" value="UDP-Glycosyltransferase/glycogen phosphorylase"/>
    <property type="match status" value="1"/>
</dbReference>
<evidence type="ECO:0000313" key="2">
    <source>
        <dbReference type="EMBL" id="AXA27050.1"/>
    </source>
</evidence>
<gene>
    <name evidence="2" type="ORF">C1S65_24135</name>
</gene>
<reference evidence="2 3" key="1">
    <citation type="submission" date="2018-06" db="EMBL/GenBank/DDBJ databases">
        <title>The genome of Pseudomonas putida NX-1, a lignin degrader.</title>
        <authorList>
            <person name="Xu Z."/>
        </authorList>
    </citation>
    <scope>NUCLEOTIDE SEQUENCE [LARGE SCALE GENOMIC DNA]</scope>
    <source>
        <strain evidence="2 3">NX-1</strain>
    </source>
</reference>
<name>A0AAD0PGN6_PSEPU</name>
<dbReference type="GO" id="GO:0016757">
    <property type="term" value="F:glycosyltransferase activity"/>
    <property type="evidence" value="ECO:0007669"/>
    <property type="project" value="InterPro"/>
</dbReference>
<accession>A0AAD0PGN6</accession>
<dbReference type="Proteomes" id="UP000251617">
    <property type="component" value="Chromosome"/>
</dbReference>
<organism evidence="2 3">
    <name type="scientific">Pseudomonas putida</name>
    <name type="common">Arthrobacter siderocapsulatus</name>
    <dbReference type="NCBI Taxonomy" id="303"/>
    <lineage>
        <taxon>Bacteria</taxon>
        <taxon>Pseudomonadati</taxon>
        <taxon>Pseudomonadota</taxon>
        <taxon>Gammaproteobacteria</taxon>
        <taxon>Pseudomonadales</taxon>
        <taxon>Pseudomonadaceae</taxon>
        <taxon>Pseudomonas</taxon>
    </lineage>
</organism>
<proteinExistence type="predicted"/>
<keyword evidence="2" id="KW-0808">Transferase</keyword>
<dbReference type="RefSeq" id="WP_112899317.1">
    <property type="nucleotide sequence ID" value="NZ_CP030750.1"/>
</dbReference>
<dbReference type="PANTHER" id="PTHR45947:SF3">
    <property type="entry name" value="SULFOQUINOVOSYL TRANSFERASE SQD2"/>
    <property type="match status" value="1"/>
</dbReference>
<sequence>MNVVNVMWSGGAPYMSVHKVHRQMLCHVAEGAEITNWLLLGDGLCCGEGAIREWHMPPRTLKGRSFWRWLTPVLRHRLYKALQQTRPDVLLLDGMGVARLVLPLMRHFPETRVTVLFHGSTRMRGSDIRLLRAVEAHRLSIAAVSRTLAQALEQALGRSVDSLRVALDPQVFGAALFERDHARRLLAIVQRPGPVFGAVGRLVESKGFEMLIEAFAQVHRQQPDARMVILGDGELRARLNARIQALGLGDSVQLCGYRPDLSQLYRAFDWLLVPSRSEGLGMVLQEAVLADVPVLCSDLPVFREQLGQAGRYLPVGDQAAWARAIGECKTLSVKETAARQRDALDPEQAWQAFSQGSRALLRG</sequence>
<dbReference type="InterPro" id="IPR050194">
    <property type="entry name" value="Glycosyltransferase_grp1"/>
</dbReference>
<feature type="domain" description="Glycosyl transferase family 1" evidence="1">
    <location>
        <begin position="194"/>
        <end position="328"/>
    </location>
</feature>
<protein>
    <submittedName>
        <fullName evidence="2">Glycosyl transferase</fullName>
    </submittedName>
</protein>